<evidence type="ECO:0000256" key="1">
    <source>
        <dbReference type="SAM" id="SignalP"/>
    </source>
</evidence>
<name>A0A6A5HGY4_CAERE</name>
<sequence>MRQSTCHLFSLLLLLILVFIPFGDAYKNYESSRSRQAVGYHVDNVMKLRCHQCNQPHDCATGVCYGDICVKSLVNNHYVSKGCENLTISSSVYEPHLKMRTYCKEEEVHQLLSESSNCLQFSTFVSFHQRHHRIHALRKVKLHMLPMGYRHVFHCKQSPNELE</sequence>
<accession>A0A6A5HGY4</accession>
<gene>
    <name evidence="2" type="ORF">GCK72_005586</name>
</gene>
<evidence type="ECO:0000313" key="3">
    <source>
        <dbReference type="Proteomes" id="UP000483820"/>
    </source>
</evidence>
<evidence type="ECO:0000313" key="2">
    <source>
        <dbReference type="EMBL" id="KAF1765633.1"/>
    </source>
</evidence>
<dbReference type="GeneID" id="9821610"/>
<dbReference type="KEGG" id="crq:GCK72_005586"/>
<dbReference type="EMBL" id="WUAV01000002">
    <property type="protein sequence ID" value="KAF1765633.1"/>
    <property type="molecule type" value="Genomic_DNA"/>
</dbReference>
<organism evidence="2 3">
    <name type="scientific">Caenorhabditis remanei</name>
    <name type="common">Caenorhabditis vulgaris</name>
    <dbReference type="NCBI Taxonomy" id="31234"/>
    <lineage>
        <taxon>Eukaryota</taxon>
        <taxon>Metazoa</taxon>
        <taxon>Ecdysozoa</taxon>
        <taxon>Nematoda</taxon>
        <taxon>Chromadorea</taxon>
        <taxon>Rhabditida</taxon>
        <taxon>Rhabditina</taxon>
        <taxon>Rhabditomorpha</taxon>
        <taxon>Rhabditoidea</taxon>
        <taxon>Rhabditidae</taxon>
        <taxon>Peloderinae</taxon>
        <taxon>Caenorhabditis</taxon>
    </lineage>
</organism>
<protein>
    <submittedName>
        <fullName evidence="2">Uncharacterized protein</fullName>
    </submittedName>
</protein>
<proteinExistence type="predicted"/>
<dbReference type="Proteomes" id="UP000483820">
    <property type="component" value="Chromosome II"/>
</dbReference>
<feature type="chain" id="PRO_5025680247" evidence="1">
    <location>
        <begin position="26"/>
        <end position="163"/>
    </location>
</feature>
<dbReference type="CTD" id="9821610"/>
<dbReference type="RefSeq" id="XP_053589442.1">
    <property type="nucleotide sequence ID" value="XM_053725248.1"/>
</dbReference>
<keyword evidence="1" id="KW-0732">Signal</keyword>
<comment type="caution">
    <text evidence="2">The sequence shown here is derived from an EMBL/GenBank/DDBJ whole genome shotgun (WGS) entry which is preliminary data.</text>
</comment>
<dbReference type="AlphaFoldDB" id="A0A6A5HGY4"/>
<feature type="signal peptide" evidence="1">
    <location>
        <begin position="1"/>
        <end position="25"/>
    </location>
</feature>
<reference evidence="2 3" key="1">
    <citation type="submission" date="2019-12" db="EMBL/GenBank/DDBJ databases">
        <title>Chromosome-level assembly of the Caenorhabditis remanei genome.</title>
        <authorList>
            <person name="Teterina A.A."/>
            <person name="Willis J.H."/>
            <person name="Phillips P.C."/>
        </authorList>
    </citation>
    <scope>NUCLEOTIDE SEQUENCE [LARGE SCALE GENOMIC DNA]</scope>
    <source>
        <strain evidence="2 3">PX506</strain>
        <tissue evidence="2">Whole organism</tissue>
    </source>
</reference>